<evidence type="ECO:0000313" key="3">
    <source>
        <dbReference type="Proteomes" id="UP000287198"/>
    </source>
</evidence>
<reference evidence="3" key="1">
    <citation type="journal article" date="2018" name="Front. Microbiol.">
        <title>Genome-Based Analysis Reveals the Taxonomy and Diversity of the Family Idiomarinaceae.</title>
        <authorList>
            <person name="Liu Y."/>
            <person name="Lai Q."/>
            <person name="Shao Z."/>
        </authorList>
    </citation>
    <scope>NUCLEOTIDE SEQUENCE [LARGE SCALE GENOMIC DNA]</scope>
    <source>
        <strain evidence="3">BH195</strain>
    </source>
</reference>
<feature type="transmembrane region" description="Helical" evidence="1">
    <location>
        <begin position="197"/>
        <end position="215"/>
    </location>
</feature>
<dbReference type="EMBL" id="PIPW01000001">
    <property type="protein sequence ID" value="RUO54010.1"/>
    <property type="molecule type" value="Genomic_DNA"/>
</dbReference>
<name>A0A432XZ64_9GAMM</name>
<dbReference type="RefSeq" id="WP_126761024.1">
    <property type="nucleotide sequence ID" value="NZ_JBHLTZ010000004.1"/>
</dbReference>
<organism evidence="2 3">
    <name type="scientific">Pseudidiomarina halophila</name>
    <dbReference type="NCBI Taxonomy" id="1449799"/>
    <lineage>
        <taxon>Bacteria</taxon>
        <taxon>Pseudomonadati</taxon>
        <taxon>Pseudomonadota</taxon>
        <taxon>Gammaproteobacteria</taxon>
        <taxon>Alteromonadales</taxon>
        <taxon>Idiomarinaceae</taxon>
        <taxon>Pseudidiomarina</taxon>
    </lineage>
</organism>
<keyword evidence="1" id="KW-0812">Transmembrane</keyword>
<gene>
    <name evidence="2" type="ORF">CWI69_00835</name>
</gene>
<comment type="caution">
    <text evidence="2">The sequence shown here is derived from an EMBL/GenBank/DDBJ whole genome shotgun (WGS) entry which is preliminary data.</text>
</comment>
<keyword evidence="3" id="KW-1185">Reference proteome</keyword>
<dbReference type="Proteomes" id="UP000287198">
    <property type="component" value="Unassembled WGS sequence"/>
</dbReference>
<keyword evidence="1" id="KW-0472">Membrane</keyword>
<dbReference type="OrthoDB" id="9255973at2"/>
<dbReference type="AlphaFoldDB" id="A0A432XZ64"/>
<proteinExistence type="predicted"/>
<protein>
    <submittedName>
        <fullName evidence="2">Uncharacterized protein</fullName>
    </submittedName>
</protein>
<keyword evidence="1" id="KW-1133">Transmembrane helix</keyword>
<accession>A0A432XZ64</accession>
<sequence>MAIDELNPYQRNLKVVSGAFIAYWLLGLELKTDPSSGDGNMALMFIQFSIDNPKALMVISWALLFYSAWRYWVTKEDSFWQKVRESVRSNLGRDKQKSKRLDNQLWHLAVRHANSNQSWISELKEPYDGVKMSIAWGDGDSKQARTRLKCTFVKGAESTPQETGNVVPVNLTFRMLPTNYLKNIIRVLLKEDVTHTTVIPVLMFIAAIIAGLLTLKGIKVF</sequence>
<evidence type="ECO:0000256" key="1">
    <source>
        <dbReference type="SAM" id="Phobius"/>
    </source>
</evidence>
<evidence type="ECO:0000313" key="2">
    <source>
        <dbReference type="EMBL" id="RUO54010.1"/>
    </source>
</evidence>